<protein>
    <submittedName>
        <fullName evidence="3">Uncharacterized protein</fullName>
    </submittedName>
</protein>
<evidence type="ECO:0000256" key="2">
    <source>
        <dbReference type="SAM" id="Phobius"/>
    </source>
</evidence>
<keyword evidence="2" id="KW-1133">Transmembrane helix</keyword>
<evidence type="ECO:0000256" key="1">
    <source>
        <dbReference type="SAM" id="MobiDB-lite"/>
    </source>
</evidence>
<feature type="transmembrane region" description="Helical" evidence="2">
    <location>
        <begin position="141"/>
        <end position="168"/>
    </location>
</feature>
<feature type="region of interest" description="Disordered" evidence="1">
    <location>
        <begin position="264"/>
        <end position="284"/>
    </location>
</feature>
<accession>A0AAW0R4I0</accession>
<dbReference type="AlphaFoldDB" id="A0AAW0R4I0"/>
<name>A0AAW0R4I0_9PEZI</name>
<organism evidence="3 4">
    <name type="scientific">Apiospora kogelbergensis</name>
    <dbReference type="NCBI Taxonomy" id="1337665"/>
    <lineage>
        <taxon>Eukaryota</taxon>
        <taxon>Fungi</taxon>
        <taxon>Dikarya</taxon>
        <taxon>Ascomycota</taxon>
        <taxon>Pezizomycotina</taxon>
        <taxon>Sordariomycetes</taxon>
        <taxon>Xylariomycetidae</taxon>
        <taxon>Amphisphaeriales</taxon>
        <taxon>Apiosporaceae</taxon>
        <taxon>Apiospora</taxon>
    </lineage>
</organism>
<dbReference type="EMBL" id="JAQQWP010000003">
    <property type="protein sequence ID" value="KAK8123893.1"/>
    <property type="molecule type" value="Genomic_DNA"/>
</dbReference>
<feature type="compositionally biased region" description="Basic and acidic residues" evidence="1">
    <location>
        <begin position="267"/>
        <end position="277"/>
    </location>
</feature>
<evidence type="ECO:0000313" key="4">
    <source>
        <dbReference type="Proteomes" id="UP001392437"/>
    </source>
</evidence>
<keyword evidence="2" id="KW-0812">Transmembrane</keyword>
<keyword evidence="4" id="KW-1185">Reference proteome</keyword>
<comment type="caution">
    <text evidence="3">The sequence shown here is derived from an EMBL/GenBank/DDBJ whole genome shotgun (WGS) entry which is preliminary data.</text>
</comment>
<sequence>MDRSVSFGITTVLLPGESASIVEEVMSIFLGNQAVSEQVIRTIATLPAGEAVLPLSVYEAATAASGTGVRTNIAVFSTTANHHSAITPIETATTSTMTTASTSLSTSSSQLSPTTTSATIPISYSTAAAGQDTHENSGVSAAAIAGTVISCLLIGVLVGFAAAWLFLFKRKRRWQPSQSASYHPVNHDIREKPLPVTPSSHPDLFHFDQFLTNTKSDPEIVHELRSLDRSIRRHVAVHYHMQPVQDQDVNPEDLARVLVKLGIHNGSRNDEGNDRGRQQKTHSASRLTALALDLSTRSQTLRHIIMRVALGSTALCSSSPVSMLPPFMASFAREIGKPEPLGHAPLVPSEDVSTQQAQQLAVELNRFLAPFVAADGDDDGLENLSRYEQENDLRESLVECATLGYLLLSQPSEYEFVFFSGEEDEKKGMLNWRSSRSRKGVGNNASQERKKSAVVVCPGLRRVRGKDGQGYSSPEILVGPAVEQDAIVTSTTQ</sequence>
<keyword evidence="2" id="KW-0472">Membrane</keyword>
<evidence type="ECO:0000313" key="3">
    <source>
        <dbReference type="EMBL" id="KAK8123893.1"/>
    </source>
</evidence>
<proteinExistence type="predicted"/>
<dbReference type="Proteomes" id="UP001392437">
    <property type="component" value="Unassembled WGS sequence"/>
</dbReference>
<gene>
    <name evidence="3" type="ORF">PG999_003811</name>
</gene>
<reference evidence="3 4" key="1">
    <citation type="submission" date="2023-01" db="EMBL/GenBank/DDBJ databases">
        <title>Analysis of 21 Apiospora genomes using comparative genomics revels a genus with tremendous synthesis potential of carbohydrate active enzymes and secondary metabolites.</title>
        <authorList>
            <person name="Sorensen T."/>
        </authorList>
    </citation>
    <scope>NUCLEOTIDE SEQUENCE [LARGE SCALE GENOMIC DNA]</scope>
    <source>
        <strain evidence="3 4">CBS 117206</strain>
    </source>
</reference>